<dbReference type="EMBL" id="JBGJLR010000006">
    <property type="protein sequence ID" value="MEZ2739334.1"/>
    <property type="molecule type" value="Genomic_DNA"/>
</dbReference>
<dbReference type="SUPFAM" id="SSF48452">
    <property type="entry name" value="TPR-like"/>
    <property type="match status" value="1"/>
</dbReference>
<proteinExistence type="predicted"/>
<gene>
    <name evidence="1" type="ORF">ACBP88_07630</name>
</gene>
<dbReference type="InterPro" id="IPR011990">
    <property type="entry name" value="TPR-like_helical_dom_sf"/>
</dbReference>
<dbReference type="Gene3D" id="1.20.58.320">
    <property type="entry name" value="TPR-like"/>
    <property type="match status" value="1"/>
</dbReference>
<dbReference type="Gene3D" id="1.25.40.10">
    <property type="entry name" value="Tetratricopeptide repeat domain"/>
    <property type="match status" value="1"/>
</dbReference>
<dbReference type="RefSeq" id="WP_370891829.1">
    <property type="nucleotide sequence ID" value="NZ_JBGJLR010000006.1"/>
</dbReference>
<keyword evidence="2" id="KW-1185">Reference proteome</keyword>
<dbReference type="Pfam" id="PF06041">
    <property type="entry name" value="DUF924"/>
    <property type="match status" value="1"/>
</dbReference>
<accession>A0ABV4IEL8</accession>
<dbReference type="InterPro" id="IPR010323">
    <property type="entry name" value="DUF924"/>
</dbReference>
<evidence type="ECO:0000313" key="1">
    <source>
        <dbReference type="EMBL" id="MEZ2739334.1"/>
    </source>
</evidence>
<comment type="caution">
    <text evidence="1">The sequence shown here is derived from an EMBL/GenBank/DDBJ whole genome shotgun (WGS) entry which is preliminary data.</text>
</comment>
<reference evidence="1 2" key="1">
    <citation type="submission" date="2024-08" db="EMBL/GenBank/DDBJ databases">
        <authorList>
            <person name="Feng Z."/>
            <person name="Ronholm J."/>
        </authorList>
    </citation>
    <scope>NUCLEOTIDE SEQUENCE [LARGE SCALE GENOMIC DNA]</scope>
    <source>
        <strain evidence="1 2">4-AB0-8</strain>
    </source>
</reference>
<protein>
    <submittedName>
        <fullName evidence="1">DUF924 family protein</fullName>
    </submittedName>
</protein>
<sequence length="218" mass="24469">MSDTSKHLSLPVAHVLDPRLSQVLEYWLGAELPTNESALARKTLWFTKSEEVDEEIRHLFGAVLQEALAGKLDGEALESPLGMLALLIVLDQFTRNAYRCTPKSFAGDAKARQLALKAIDLGWDMDASIPAIARIFIYLPLEHAEDMLMQEHSVVAFEQLYQEAEPALREFFEGTLDYANKHREVIKEFGRFPHRNPILGRESTAAEKAYLSKPGAGF</sequence>
<organism evidence="1 2">
    <name type="scientific">Comamonas jiangduensis</name>
    <dbReference type="NCBI Taxonomy" id="1194168"/>
    <lineage>
        <taxon>Bacteria</taxon>
        <taxon>Pseudomonadati</taxon>
        <taxon>Pseudomonadota</taxon>
        <taxon>Betaproteobacteria</taxon>
        <taxon>Burkholderiales</taxon>
        <taxon>Comamonadaceae</taxon>
        <taxon>Comamonas</taxon>
    </lineage>
</organism>
<evidence type="ECO:0000313" key="2">
    <source>
        <dbReference type="Proteomes" id="UP001567350"/>
    </source>
</evidence>
<name>A0ABV4IEL8_9BURK</name>
<dbReference type="Proteomes" id="UP001567350">
    <property type="component" value="Unassembled WGS sequence"/>
</dbReference>